<evidence type="ECO:0000256" key="1">
    <source>
        <dbReference type="SAM" id="Phobius"/>
    </source>
</evidence>
<feature type="transmembrane region" description="Helical" evidence="1">
    <location>
        <begin position="12"/>
        <end position="40"/>
    </location>
</feature>
<keyword evidence="1" id="KW-0472">Membrane</keyword>
<dbReference type="Proteomes" id="UP000193411">
    <property type="component" value="Unassembled WGS sequence"/>
</dbReference>
<protein>
    <submittedName>
        <fullName evidence="2">Uncharacterized protein</fullName>
    </submittedName>
</protein>
<comment type="caution">
    <text evidence="2">The sequence shown here is derived from an EMBL/GenBank/DDBJ whole genome shotgun (WGS) entry which is preliminary data.</text>
</comment>
<evidence type="ECO:0000313" key="2">
    <source>
        <dbReference type="EMBL" id="ORZ35282.1"/>
    </source>
</evidence>
<gene>
    <name evidence="2" type="ORF">BCR44DRAFT_34257</name>
</gene>
<evidence type="ECO:0000313" key="3">
    <source>
        <dbReference type="Proteomes" id="UP000193411"/>
    </source>
</evidence>
<sequence length="58" mass="6164">MRSNIKAQAPHLLLRICLGGHFPISNLLLVVALVTGPAILSKVSSTHHTPGTVRCRAP</sequence>
<name>A0A1Y2HQ90_9FUNG</name>
<keyword evidence="1" id="KW-1133">Transmembrane helix</keyword>
<dbReference type="AlphaFoldDB" id="A0A1Y2HQ90"/>
<accession>A0A1Y2HQ90</accession>
<dbReference type="EMBL" id="MCFL01000023">
    <property type="protein sequence ID" value="ORZ35282.1"/>
    <property type="molecule type" value="Genomic_DNA"/>
</dbReference>
<reference evidence="2 3" key="1">
    <citation type="submission" date="2016-07" db="EMBL/GenBank/DDBJ databases">
        <title>Pervasive Adenine N6-methylation of Active Genes in Fungi.</title>
        <authorList>
            <consortium name="DOE Joint Genome Institute"/>
            <person name="Mondo S.J."/>
            <person name="Dannebaum R.O."/>
            <person name="Kuo R.C."/>
            <person name="Labutti K."/>
            <person name="Haridas S."/>
            <person name="Kuo A."/>
            <person name="Salamov A."/>
            <person name="Ahrendt S.R."/>
            <person name="Lipzen A."/>
            <person name="Sullivan W."/>
            <person name="Andreopoulos W.B."/>
            <person name="Clum A."/>
            <person name="Lindquist E."/>
            <person name="Daum C."/>
            <person name="Ramamoorthy G.K."/>
            <person name="Gryganskyi A."/>
            <person name="Culley D."/>
            <person name="Magnuson J.K."/>
            <person name="James T.Y."/>
            <person name="O'Malley M.A."/>
            <person name="Stajich J.E."/>
            <person name="Spatafora J.W."/>
            <person name="Visel A."/>
            <person name="Grigoriev I.V."/>
        </authorList>
    </citation>
    <scope>NUCLEOTIDE SEQUENCE [LARGE SCALE GENOMIC DNA]</scope>
    <source>
        <strain evidence="2 3">PL171</strain>
    </source>
</reference>
<organism evidence="2 3">
    <name type="scientific">Catenaria anguillulae PL171</name>
    <dbReference type="NCBI Taxonomy" id="765915"/>
    <lineage>
        <taxon>Eukaryota</taxon>
        <taxon>Fungi</taxon>
        <taxon>Fungi incertae sedis</taxon>
        <taxon>Blastocladiomycota</taxon>
        <taxon>Blastocladiomycetes</taxon>
        <taxon>Blastocladiales</taxon>
        <taxon>Catenariaceae</taxon>
        <taxon>Catenaria</taxon>
    </lineage>
</organism>
<keyword evidence="1" id="KW-0812">Transmembrane</keyword>
<keyword evidence="3" id="KW-1185">Reference proteome</keyword>
<proteinExistence type="predicted"/>